<evidence type="ECO:0000256" key="6">
    <source>
        <dbReference type="ARBA" id="ARBA00023139"/>
    </source>
</evidence>
<sequence>MIKRMHKLLSCFLAVILLTGCWDVTNIEDRGFIMGIAIDLAEEGKTNGNYHLTMTNQFAVPPGLSAPGGGSGGGGKAFVNLSASGESIYAIGQEMANKINKLPFFEHLKVVIVSEEVAAIPQLFANVMDVFIRNRDARRGIKVIIAKEKAKDILNIQPENEKLPARYINQILENSIIKTGELRPVRVGEVHEHLLAKSSFVLPEVTSGDSELNFVGGSVYKGDSNMLIGSLKPSEMLGLHLITGEKLGGTIEFNFKDHLTTYSIREATSRVKVNAKDPENIDIAVTINMEGEIQETFGTFILKEPGVITALEKEISAKVKKIADEMIKKGQKELEADIFGFADNLKKFHYHTWEKIKKDWDHGENYFAKSNVSVTVDAQVRSDGVVDQSKHK</sequence>
<name>A0A2A2I735_9BACI</name>
<evidence type="ECO:0000256" key="4">
    <source>
        <dbReference type="ARBA" id="ARBA00022729"/>
    </source>
</evidence>
<dbReference type="Pfam" id="PF05504">
    <property type="entry name" value="Spore_GerAC"/>
    <property type="match status" value="1"/>
</dbReference>
<dbReference type="GO" id="GO:0009847">
    <property type="term" value="P:spore germination"/>
    <property type="evidence" value="ECO:0007669"/>
    <property type="project" value="InterPro"/>
</dbReference>
<dbReference type="PROSITE" id="PS51257">
    <property type="entry name" value="PROKAR_LIPOPROTEIN"/>
    <property type="match status" value="1"/>
</dbReference>
<dbReference type="AlphaFoldDB" id="A0A2A2I735"/>
<feature type="domain" description="Spore germination protein N-terminal" evidence="9">
    <location>
        <begin position="23"/>
        <end position="206"/>
    </location>
</feature>
<dbReference type="NCBIfam" id="TIGR02887">
    <property type="entry name" value="spore_ger_x_C"/>
    <property type="match status" value="1"/>
</dbReference>
<evidence type="ECO:0000256" key="7">
    <source>
        <dbReference type="ARBA" id="ARBA00023288"/>
    </source>
</evidence>
<evidence type="ECO:0000256" key="2">
    <source>
        <dbReference type="ARBA" id="ARBA00007886"/>
    </source>
</evidence>
<dbReference type="InterPro" id="IPR008844">
    <property type="entry name" value="Spore_GerAC-like"/>
</dbReference>
<evidence type="ECO:0000259" key="9">
    <source>
        <dbReference type="Pfam" id="PF25198"/>
    </source>
</evidence>
<evidence type="ECO:0000313" key="10">
    <source>
        <dbReference type="EMBL" id="PAV27821.1"/>
    </source>
</evidence>
<keyword evidence="7" id="KW-0449">Lipoprotein</keyword>
<dbReference type="InterPro" id="IPR057336">
    <property type="entry name" value="GerAC_N"/>
</dbReference>
<dbReference type="PANTHER" id="PTHR35789:SF1">
    <property type="entry name" value="SPORE GERMINATION PROTEIN B3"/>
    <property type="match status" value="1"/>
</dbReference>
<keyword evidence="3" id="KW-0309">Germination</keyword>
<evidence type="ECO:0000256" key="3">
    <source>
        <dbReference type="ARBA" id="ARBA00022544"/>
    </source>
</evidence>
<proteinExistence type="inferred from homology"/>
<dbReference type="Pfam" id="PF25198">
    <property type="entry name" value="Spore_GerAC_N"/>
    <property type="match status" value="1"/>
</dbReference>
<keyword evidence="11" id="KW-1185">Reference proteome</keyword>
<dbReference type="GO" id="GO:0016020">
    <property type="term" value="C:membrane"/>
    <property type="evidence" value="ECO:0007669"/>
    <property type="project" value="UniProtKB-SubCell"/>
</dbReference>
<dbReference type="OrthoDB" id="2569624at2"/>
<gene>
    <name evidence="10" type="ORF">CIL05_19935</name>
</gene>
<comment type="subcellular location">
    <subcellularLocation>
        <location evidence="1">Membrane</location>
        <topology evidence="1">Lipid-anchor</topology>
    </subcellularLocation>
</comment>
<keyword evidence="6" id="KW-0564">Palmitate</keyword>
<dbReference type="Proteomes" id="UP000218887">
    <property type="component" value="Unassembled WGS sequence"/>
</dbReference>
<dbReference type="InterPro" id="IPR046953">
    <property type="entry name" value="Spore_GerAC-like_C"/>
</dbReference>
<evidence type="ECO:0000259" key="8">
    <source>
        <dbReference type="Pfam" id="PF05504"/>
    </source>
</evidence>
<evidence type="ECO:0000256" key="1">
    <source>
        <dbReference type="ARBA" id="ARBA00004635"/>
    </source>
</evidence>
<evidence type="ECO:0000256" key="5">
    <source>
        <dbReference type="ARBA" id="ARBA00023136"/>
    </source>
</evidence>
<reference evidence="10 11" key="1">
    <citation type="submission" date="2017-08" db="EMBL/GenBank/DDBJ databases">
        <title>Virgibacillus indicus sp. nov. and Virgibacillus profoundi sp. nov, two moderately halophilic bacteria isolated from marine sediment by using the Microfluidic Streak Plate.</title>
        <authorList>
            <person name="Xu B."/>
            <person name="Hu B."/>
            <person name="Wang J."/>
            <person name="Zhu Y."/>
            <person name="Huang L."/>
            <person name="Du W."/>
            <person name="Huang Y."/>
        </authorList>
    </citation>
    <scope>NUCLEOTIDE SEQUENCE [LARGE SCALE GENOMIC DNA]</scope>
    <source>
        <strain evidence="10 11">IO3-P3-H5</strain>
    </source>
</reference>
<keyword evidence="4" id="KW-0732">Signal</keyword>
<keyword evidence="5" id="KW-0472">Membrane</keyword>
<protein>
    <submittedName>
        <fullName evidence="10">Uncharacterized protein</fullName>
    </submittedName>
</protein>
<organism evidence="10 11">
    <name type="scientific">Virgibacillus profundi</name>
    <dbReference type="NCBI Taxonomy" id="2024555"/>
    <lineage>
        <taxon>Bacteria</taxon>
        <taxon>Bacillati</taxon>
        <taxon>Bacillota</taxon>
        <taxon>Bacilli</taxon>
        <taxon>Bacillales</taxon>
        <taxon>Bacillaceae</taxon>
        <taxon>Virgibacillus</taxon>
    </lineage>
</organism>
<comment type="similarity">
    <text evidence="2">Belongs to the GerABKC lipoprotein family.</text>
</comment>
<dbReference type="PANTHER" id="PTHR35789">
    <property type="entry name" value="SPORE GERMINATION PROTEIN B3"/>
    <property type="match status" value="1"/>
</dbReference>
<dbReference type="InterPro" id="IPR038501">
    <property type="entry name" value="Spore_GerAC_C_sf"/>
</dbReference>
<dbReference type="Gene3D" id="3.30.300.210">
    <property type="entry name" value="Nutrient germinant receptor protein C, domain 3"/>
    <property type="match status" value="1"/>
</dbReference>
<accession>A0A2A2I735</accession>
<dbReference type="EMBL" id="NPOA01000018">
    <property type="protein sequence ID" value="PAV27821.1"/>
    <property type="molecule type" value="Genomic_DNA"/>
</dbReference>
<comment type="caution">
    <text evidence="10">The sequence shown here is derived from an EMBL/GenBank/DDBJ whole genome shotgun (WGS) entry which is preliminary data.</text>
</comment>
<feature type="domain" description="Spore germination GerAC-like C-terminal" evidence="8">
    <location>
        <begin position="225"/>
        <end position="384"/>
    </location>
</feature>
<evidence type="ECO:0000313" key="11">
    <source>
        <dbReference type="Proteomes" id="UP000218887"/>
    </source>
</evidence>
<dbReference type="RefSeq" id="WP_095657301.1">
    <property type="nucleotide sequence ID" value="NZ_NPOA01000018.1"/>
</dbReference>